<feature type="transmembrane region" description="Helical" evidence="6">
    <location>
        <begin position="73"/>
        <end position="95"/>
    </location>
</feature>
<comment type="subcellular location">
    <subcellularLocation>
        <location evidence="1">Endomembrane system</location>
        <topology evidence="1">Multi-pass membrane protein</topology>
    </subcellularLocation>
</comment>
<evidence type="ECO:0000256" key="3">
    <source>
        <dbReference type="ARBA" id="ARBA00022989"/>
    </source>
</evidence>
<feature type="region of interest" description="Disordered" evidence="5">
    <location>
        <begin position="120"/>
        <end position="142"/>
    </location>
</feature>
<feature type="transmembrane region" description="Helical" evidence="6">
    <location>
        <begin position="46"/>
        <end position="67"/>
    </location>
</feature>
<keyword evidence="2 6" id="KW-0812">Transmembrane</keyword>
<accession>A0A501VY57</accession>
<dbReference type="AlphaFoldDB" id="A0A501VY57"/>
<keyword evidence="9" id="KW-1185">Reference proteome</keyword>
<feature type="domain" description="DUF202" evidence="7">
    <location>
        <begin position="37"/>
        <end position="100"/>
    </location>
</feature>
<dbReference type="Proteomes" id="UP000316727">
    <property type="component" value="Unassembled WGS sequence"/>
</dbReference>
<comment type="caution">
    <text evidence="8">The sequence shown here is derived from an EMBL/GenBank/DDBJ whole genome shotgun (WGS) entry which is preliminary data.</text>
</comment>
<evidence type="ECO:0000256" key="5">
    <source>
        <dbReference type="SAM" id="MobiDB-lite"/>
    </source>
</evidence>
<evidence type="ECO:0000256" key="2">
    <source>
        <dbReference type="ARBA" id="ARBA00022692"/>
    </source>
</evidence>
<evidence type="ECO:0000313" key="8">
    <source>
        <dbReference type="EMBL" id="TPE42673.1"/>
    </source>
</evidence>
<proteinExistence type="predicted"/>
<evidence type="ECO:0000256" key="4">
    <source>
        <dbReference type="ARBA" id="ARBA00023136"/>
    </source>
</evidence>
<protein>
    <submittedName>
        <fullName evidence="8">DUF202 domain-containing protein</fullName>
    </submittedName>
</protein>
<dbReference type="OrthoDB" id="582337at2"/>
<reference evidence="8 9" key="1">
    <citation type="submission" date="2019-06" db="EMBL/GenBank/DDBJ databases">
        <title>A novel bacterium of genus Pontibacter, isolated from marine sediment.</title>
        <authorList>
            <person name="Huang H."/>
            <person name="Mo K."/>
            <person name="Hu Y."/>
        </authorList>
    </citation>
    <scope>NUCLEOTIDE SEQUENCE [LARGE SCALE GENOMIC DNA]</scope>
    <source>
        <strain evidence="8 9">HB172049</strain>
    </source>
</reference>
<gene>
    <name evidence="8" type="ORF">FJM65_16550</name>
</gene>
<evidence type="ECO:0000259" key="7">
    <source>
        <dbReference type="Pfam" id="PF02656"/>
    </source>
</evidence>
<dbReference type="Pfam" id="PF02656">
    <property type="entry name" value="DUF202"/>
    <property type="match status" value="1"/>
</dbReference>
<evidence type="ECO:0000256" key="1">
    <source>
        <dbReference type="ARBA" id="ARBA00004127"/>
    </source>
</evidence>
<evidence type="ECO:0000313" key="9">
    <source>
        <dbReference type="Proteomes" id="UP000316727"/>
    </source>
</evidence>
<keyword evidence="4 6" id="KW-0472">Membrane</keyword>
<evidence type="ECO:0000256" key="6">
    <source>
        <dbReference type="SAM" id="Phobius"/>
    </source>
</evidence>
<organism evidence="8 9">
    <name type="scientific">Pontibacter mangrovi</name>
    <dbReference type="NCBI Taxonomy" id="2589816"/>
    <lineage>
        <taxon>Bacteria</taxon>
        <taxon>Pseudomonadati</taxon>
        <taxon>Bacteroidota</taxon>
        <taxon>Cytophagia</taxon>
        <taxon>Cytophagales</taxon>
        <taxon>Hymenobacteraceae</taxon>
        <taxon>Pontibacter</taxon>
    </lineage>
</organism>
<dbReference type="EMBL" id="VFRQ01000010">
    <property type="protein sequence ID" value="TPE42673.1"/>
    <property type="molecule type" value="Genomic_DNA"/>
</dbReference>
<dbReference type="InterPro" id="IPR003807">
    <property type="entry name" value="DUF202"/>
</dbReference>
<sequence>MEVKRPLNGSSSQKLKQELKATEKQNLEIRDSLAMERTKLANERTFMAYGRTSMAMVLAGLTFIKVFENAPLYIAIGIAFIPAGLAVAGFGYYRFSRKKREVARHTEAYTPTSHVHAAVANQKQDISDTPMHSSYDSGHGER</sequence>
<name>A0A501VY57_9BACT</name>
<keyword evidence="3 6" id="KW-1133">Transmembrane helix</keyword>
<dbReference type="RefSeq" id="WP_140622692.1">
    <property type="nucleotide sequence ID" value="NZ_VFRQ01000010.1"/>
</dbReference>
<dbReference type="GO" id="GO:0012505">
    <property type="term" value="C:endomembrane system"/>
    <property type="evidence" value="ECO:0007669"/>
    <property type="project" value="UniProtKB-SubCell"/>
</dbReference>